<dbReference type="EMBL" id="AP035768">
    <property type="protein sequence ID" value="BFO21047.1"/>
    <property type="molecule type" value="Genomic_DNA"/>
</dbReference>
<protein>
    <recommendedName>
        <fullName evidence="2">MaoC-like domain-containing protein</fullName>
    </recommendedName>
</protein>
<organism evidence="1">
    <name type="scientific">Streptomyces haneummycinicus</name>
    <dbReference type="NCBI Taxonomy" id="3074435"/>
    <lineage>
        <taxon>Bacteria</taxon>
        <taxon>Bacillati</taxon>
        <taxon>Actinomycetota</taxon>
        <taxon>Actinomycetes</taxon>
        <taxon>Kitasatosporales</taxon>
        <taxon>Streptomycetaceae</taxon>
        <taxon>Streptomyces</taxon>
    </lineage>
</organism>
<evidence type="ECO:0008006" key="2">
    <source>
        <dbReference type="Google" id="ProtNLM"/>
    </source>
</evidence>
<dbReference type="AlphaFoldDB" id="A0AAT9HUU7"/>
<sequence length="54" mass="5919">MRVSNTTRFAGIVYPGETLRISMWRHGPRTVHVAVGAADRDDTPVLTATTLAHD</sequence>
<reference evidence="1" key="1">
    <citation type="submission" date="2024-06" db="EMBL/GenBank/DDBJ databases">
        <authorList>
            <consortium name="consrtm"/>
            <person name="Uemura M."/>
            <person name="Terahara T."/>
        </authorList>
    </citation>
    <scope>NUCLEOTIDE SEQUENCE</scope>
    <source>
        <strain evidence="1">KM77-8</strain>
    </source>
</reference>
<evidence type="ECO:0000313" key="1">
    <source>
        <dbReference type="EMBL" id="BFO21047.1"/>
    </source>
</evidence>
<dbReference type="InterPro" id="IPR029069">
    <property type="entry name" value="HotDog_dom_sf"/>
</dbReference>
<gene>
    <name evidence="1" type="ORF">SHKM778_74350</name>
</gene>
<accession>A0AAT9HUU7</accession>
<dbReference type="Gene3D" id="3.10.129.10">
    <property type="entry name" value="Hotdog Thioesterase"/>
    <property type="match status" value="1"/>
</dbReference>
<proteinExistence type="predicted"/>
<reference evidence="1" key="2">
    <citation type="submission" date="2024-07" db="EMBL/GenBank/DDBJ databases">
        <title>Streptomyces haneummycinica sp. nov., a new antibiotic-producing actinobacterium isolated from marine sediment.</title>
        <authorList>
            <person name="Uemura M."/>
            <person name="Hamada M."/>
            <person name="Hirano S."/>
            <person name="Kobayashi K."/>
            <person name="Ohshiro T."/>
            <person name="Kobayashi T."/>
            <person name="Terahara T."/>
        </authorList>
    </citation>
    <scope>NUCLEOTIDE SEQUENCE</scope>
    <source>
        <strain evidence="1">KM77-8</strain>
    </source>
</reference>
<name>A0AAT9HUU7_9ACTN</name>
<dbReference type="SUPFAM" id="SSF54637">
    <property type="entry name" value="Thioesterase/thiol ester dehydrase-isomerase"/>
    <property type="match status" value="1"/>
</dbReference>